<comment type="caution">
    <text evidence="1">The sequence shown here is derived from an EMBL/GenBank/DDBJ whole genome shotgun (WGS) entry which is preliminary data.</text>
</comment>
<dbReference type="Proteomes" id="UP000027850">
    <property type="component" value="Unassembled WGS sequence"/>
</dbReference>
<evidence type="ECO:0000313" key="2">
    <source>
        <dbReference type="Proteomes" id="UP000027850"/>
    </source>
</evidence>
<reference evidence="1 2" key="1">
    <citation type="submission" date="2014-04" db="EMBL/GenBank/DDBJ databases">
        <authorList>
            <person name="Sears C."/>
            <person name="Carroll K."/>
            <person name="Sack B.R."/>
            <person name="Qadri F."/>
            <person name="Myers L.L."/>
            <person name="Chung G.-T."/>
            <person name="Escheverria P."/>
            <person name="Fraser C.M."/>
            <person name="Sadzewicz L."/>
            <person name="Shefchek K.A."/>
            <person name="Tallon L."/>
            <person name="Das S.P."/>
            <person name="Daugherty S."/>
            <person name="Mongodin E.F."/>
        </authorList>
    </citation>
    <scope>NUCLEOTIDE SEQUENCE [LARGE SCALE GENOMIC DNA]</scope>
    <source>
        <strain evidence="1 2">3776 D15 i</strain>
    </source>
</reference>
<accession>A0AB34LI54</accession>
<dbReference type="AlphaFoldDB" id="A0AB34LI54"/>
<protein>
    <submittedName>
        <fullName evidence="1">GTPase obg domain protein</fullName>
    </submittedName>
</protein>
<proteinExistence type="predicted"/>
<name>A0AB34LI54_PARDI</name>
<organism evidence="1 2">
    <name type="scientific">Parabacteroides distasonis str. 3776 D15 i</name>
    <dbReference type="NCBI Taxonomy" id="1339342"/>
    <lineage>
        <taxon>Bacteria</taxon>
        <taxon>Pseudomonadati</taxon>
        <taxon>Bacteroidota</taxon>
        <taxon>Bacteroidia</taxon>
        <taxon>Bacteroidales</taxon>
        <taxon>Tannerellaceae</taxon>
        <taxon>Parabacteroides</taxon>
    </lineage>
</organism>
<sequence>MSRSIAAQERVEEGLLTSVVRNTFRKEVPTGAMEGEEVMCISVVTGITGRSFT</sequence>
<evidence type="ECO:0000313" key="1">
    <source>
        <dbReference type="EMBL" id="KDS39703.1"/>
    </source>
</evidence>
<dbReference type="EMBL" id="JNHK01000053">
    <property type="protein sequence ID" value="KDS39703.1"/>
    <property type="molecule type" value="Genomic_DNA"/>
</dbReference>
<gene>
    <name evidence="1" type="primary">obg</name>
    <name evidence="1" type="ORF">M091_4055</name>
</gene>